<evidence type="ECO:0000256" key="11">
    <source>
        <dbReference type="PROSITE-ProRule" id="PRU01330"/>
    </source>
</evidence>
<dbReference type="Pfam" id="PF03033">
    <property type="entry name" value="Glyco_transf_28"/>
    <property type="match status" value="1"/>
</dbReference>
<evidence type="ECO:0000256" key="5">
    <source>
        <dbReference type="ARBA" id="ARBA00022598"/>
    </source>
</evidence>
<feature type="compositionally biased region" description="Low complexity" evidence="14">
    <location>
        <begin position="116"/>
        <end position="125"/>
    </location>
</feature>
<evidence type="ECO:0000256" key="2">
    <source>
        <dbReference type="ARBA" id="ARBA00011823"/>
    </source>
</evidence>
<dbReference type="SMART" id="SM01230">
    <property type="entry name" value="Gln-synt_C"/>
    <property type="match status" value="1"/>
</dbReference>
<sequence length="1495" mass="164063">MADALAPVVTTAIDYEAAPVADPPPTHFPYPTRKSSEGTVSPIGSDSTLYDAPNDHADTKGSKALRDGIAARPVLAARKFDTEIARPVAQRLPPPTRLHVSTINERVDTVPRDAVGSSDSEGWSSSDDESSEHLQRLQPAPHGHQDNPLAKSHLNRVRTSPRPSNLRVGNEFIQSRGRVAKDGRLNLSINEKANSGYLAKALGATIKRHLGTDHSQDDKDAEQAAANFVETKRNMQFPKMNIVIMVIGSRGDIQPFLKIGKILRDKYHHRVRIATHPTFKKFIEEDIGLEFFSVGGDPSELMAFMVKNPGLIPSLETVKAGEIGRRRDSMYQMFQGFWRACINATDDEMDTANLKMIGSKPPFIADAIIANPPSFAHYHCAERLSIPLHLIFTFPYSPTQAFPHPLANIKSTNVDQSYVNFMSYPLVDLMTWQGLGDLVNRFRVKTLGLEPVSTLWAPGQLSRLRVPVTYLWSPGLVPKPEDWGPEIDIAGYVFLDLASSYKPPEDLAKFLEKSDDDRPLIYIGFGSISGIADPTAFTRMIFDAVAKANVRAVISRGWGGMGDGMEKSRGVFMIDNVPHDWLFPQVDAVVHHGGAGTTAAGLRFGKPTMIVPFFGDQPFWSAMVARAGAGAREALPLKKLDSVKLAEGIRQCLEPATKAKAQAIAKSIEFEGDGAENAVDSFHRALPLDGAHSMRCNIFPNRVAAWKVRNTPIQLSALAADALVENGELLWHELELSKNREWNDFQGPGEPITGTGGVVVQAFQEAFHGVAAMHEQTKKDLKQYEKRKRKKKGGGSATDAVILPGKMVYAVRGASVEQQRKDHAQLEARLKLQGQAEPVKVPFSSSSSDGSKLKRATTASSEQGPSPALVIAKDVGKGLGHSTQAIVSLPLRMWNAMALGFHNAPRLYGDKTVRPAPQKHIVGFRTGVAAAGTEFWFGIYDGVTGLVRIPWLEVHDDGISALPKGVAKGVGGVVLKPISGVLGLGAYTFKGVHQGIRRRVLDTEKTDRWIRRARISQGQRDAAALKGDNRTIGDRSYNPRSEIVDMRNHAHRQWTEYKPKVVEAREKKKRTTLKDLMHGRASSVYKAPGKIKPSSDGRGRGEKTSNPEIEGSCKAGVGESTVVSNATNLAKYMKLDQKGKVLAEYIWIDGTNGLRNKTKASLHISLSPSHSAPPTLSKAPSSVDDLPEWNFDGSSTLQAPGDNSDVYIRPVAMFPDPIRLGENVLVMCETWDPDGTPNKFNYRHEAARLMEANAKHDIWFGLEQEYTLLGPDGWPYGWPKGGFPGPQGPYYCGVGTGRVYCRDIVEAHHKACMYAGIEISGTNAEVMPAQWEYQVGPCEGIDLGDHLWVSRWLLHRVAEEFGAVVTFQPKPIPGDWNGAGLHTNVSTKEMREEGGMKHIEAAMKKLDGRHKEHMKVYGEGNEARMTGAHETSSIDKFTWGIANRGSSVRIPRQCAKEGKGYFEDRRPASNGDPYQITGVMVETMFGSLPEEPKPE</sequence>
<dbReference type="InterPro" id="IPR050426">
    <property type="entry name" value="Glycosyltransferase_28"/>
</dbReference>
<protein>
    <recommendedName>
        <fullName evidence="4 13">Glutamine synthetase</fullName>
        <ecNumber evidence="3 13">6.3.1.2</ecNumber>
    </recommendedName>
</protein>
<dbReference type="Gene3D" id="3.40.50.2000">
    <property type="entry name" value="Glycogen Phosphorylase B"/>
    <property type="match status" value="2"/>
</dbReference>
<dbReference type="SUPFAM" id="SSF55931">
    <property type="entry name" value="Glutamine synthetase/guanido kinase"/>
    <property type="match status" value="1"/>
</dbReference>
<dbReference type="FunFam" id="3.30.590.10:FF:000004">
    <property type="entry name" value="Glutamine synthetase"/>
    <property type="match status" value="1"/>
</dbReference>
<feature type="compositionally biased region" description="Polar residues" evidence="14">
    <location>
        <begin position="37"/>
        <end position="48"/>
    </location>
</feature>
<accession>A0AAN6IAM8</accession>
<evidence type="ECO:0000259" key="16">
    <source>
        <dbReference type="PROSITE" id="PS51987"/>
    </source>
</evidence>
<feature type="compositionally biased region" description="Basic and acidic residues" evidence="14">
    <location>
        <begin position="1093"/>
        <end position="1105"/>
    </location>
</feature>
<dbReference type="InterPro" id="IPR027303">
    <property type="entry name" value="Gln_synth_gly_rich_site"/>
</dbReference>
<evidence type="ECO:0000256" key="14">
    <source>
        <dbReference type="SAM" id="MobiDB-lite"/>
    </source>
</evidence>
<dbReference type="FunFam" id="3.40.50.2000:FF:000009">
    <property type="entry name" value="Sterol 3-beta-glucosyltransferase UGT80A2"/>
    <property type="match status" value="1"/>
</dbReference>
<proteinExistence type="inferred from homology"/>
<comment type="subunit">
    <text evidence="2">Homooctamer.</text>
</comment>
<dbReference type="PROSITE" id="PS51986">
    <property type="entry name" value="GS_BETA_GRASP"/>
    <property type="match status" value="1"/>
</dbReference>
<dbReference type="PANTHER" id="PTHR48050">
    <property type="entry name" value="STEROL 3-BETA-GLUCOSYLTRANSFERASE"/>
    <property type="match status" value="1"/>
</dbReference>
<evidence type="ECO:0000256" key="12">
    <source>
        <dbReference type="RuleBase" id="RU000384"/>
    </source>
</evidence>
<evidence type="ECO:0000256" key="4">
    <source>
        <dbReference type="ARBA" id="ARBA00021364"/>
    </source>
</evidence>
<dbReference type="InterPro" id="IPR008146">
    <property type="entry name" value="Gln_synth_cat_dom"/>
</dbReference>
<evidence type="ECO:0000313" key="17">
    <source>
        <dbReference type="EMBL" id="KAI1608829.1"/>
    </source>
</evidence>
<dbReference type="PROSITE" id="PS51987">
    <property type="entry name" value="GS_CATALYTIC"/>
    <property type="match status" value="1"/>
</dbReference>
<dbReference type="InterPro" id="IPR036651">
    <property type="entry name" value="Gln_synt_N_sf"/>
</dbReference>
<dbReference type="PROSITE" id="PS00180">
    <property type="entry name" value="GLNA_1"/>
    <property type="match status" value="1"/>
</dbReference>
<dbReference type="Pfam" id="PF06722">
    <property type="entry name" value="EryCIII-like_C"/>
    <property type="match status" value="1"/>
</dbReference>
<dbReference type="GO" id="GO:0004356">
    <property type="term" value="F:glutamine synthetase activity"/>
    <property type="evidence" value="ECO:0007669"/>
    <property type="project" value="UniProtKB-EC"/>
</dbReference>
<dbReference type="GO" id="GO:0006629">
    <property type="term" value="P:lipid metabolic process"/>
    <property type="evidence" value="ECO:0007669"/>
    <property type="project" value="UniProtKB-KW"/>
</dbReference>
<evidence type="ECO:0000259" key="15">
    <source>
        <dbReference type="PROSITE" id="PS51986"/>
    </source>
</evidence>
<dbReference type="Gene3D" id="3.30.590.10">
    <property type="entry name" value="Glutamine synthetase/guanido kinase, catalytic domain"/>
    <property type="match status" value="1"/>
</dbReference>
<keyword evidence="7 13" id="KW-0547">Nucleotide-binding</keyword>
<feature type="region of interest" description="Disordered" evidence="14">
    <location>
        <begin position="18"/>
        <end position="63"/>
    </location>
</feature>
<feature type="domain" description="GS catalytic" evidence="16">
    <location>
        <begin position="1242"/>
        <end position="1495"/>
    </location>
</feature>
<dbReference type="InterPro" id="IPR002213">
    <property type="entry name" value="UDP_glucos_trans"/>
</dbReference>
<evidence type="ECO:0000256" key="3">
    <source>
        <dbReference type="ARBA" id="ARBA00012937"/>
    </source>
</evidence>
<dbReference type="EMBL" id="MU404362">
    <property type="protein sequence ID" value="KAI1608829.1"/>
    <property type="molecule type" value="Genomic_DNA"/>
</dbReference>
<comment type="similarity">
    <text evidence="1 11 12">Belongs to the glutamine synthetase family.</text>
</comment>
<comment type="catalytic activity">
    <reaction evidence="10 13">
        <text>L-glutamate + NH4(+) + ATP = L-glutamine + ADP + phosphate + H(+)</text>
        <dbReference type="Rhea" id="RHEA:16169"/>
        <dbReference type="ChEBI" id="CHEBI:15378"/>
        <dbReference type="ChEBI" id="CHEBI:28938"/>
        <dbReference type="ChEBI" id="CHEBI:29985"/>
        <dbReference type="ChEBI" id="CHEBI:30616"/>
        <dbReference type="ChEBI" id="CHEBI:43474"/>
        <dbReference type="ChEBI" id="CHEBI:58359"/>
        <dbReference type="ChEBI" id="CHEBI:456216"/>
        <dbReference type="EC" id="6.3.1.2"/>
    </reaction>
</comment>
<gene>
    <name evidence="17" type="ORF">EDD36DRAFT_469144</name>
</gene>
<dbReference type="PROSITE" id="PS00181">
    <property type="entry name" value="GLNA_ATP"/>
    <property type="match status" value="1"/>
</dbReference>
<feature type="compositionally biased region" description="Basic and acidic residues" evidence="14">
    <location>
        <begin position="53"/>
        <end position="63"/>
    </location>
</feature>
<dbReference type="Proteomes" id="UP001203852">
    <property type="component" value="Unassembled WGS sequence"/>
</dbReference>
<dbReference type="FunFam" id="3.40.50.2000:FF:000100">
    <property type="entry name" value="Glycosyltransferase family 1 protein"/>
    <property type="match status" value="1"/>
</dbReference>
<dbReference type="SUPFAM" id="SSF53756">
    <property type="entry name" value="UDP-Glycosyltransferase/glycogen phosphorylase"/>
    <property type="match status" value="1"/>
</dbReference>
<keyword evidence="18" id="KW-1185">Reference proteome</keyword>
<dbReference type="InterPro" id="IPR004276">
    <property type="entry name" value="GlycoTrans_28_N"/>
</dbReference>
<feature type="region of interest" description="Disordered" evidence="14">
    <location>
        <begin position="95"/>
        <end position="167"/>
    </location>
</feature>
<dbReference type="Gene3D" id="3.10.20.70">
    <property type="entry name" value="Glutamine synthetase, N-terminal domain"/>
    <property type="match status" value="1"/>
</dbReference>
<keyword evidence="9" id="KW-0443">Lipid metabolism</keyword>
<feature type="region of interest" description="Disordered" evidence="14">
    <location>
        <begin position="1083"/>
        <end position="1113"/>
    </location>
</feature>
<dbReference type="CDD" id="cd03784">
    <property type="entry name" value="GT1_Gtf-like"/>
    <property type="match status" value="1"/>
</dbReference>
<dbReference type="GO" id="GO:0005975">
    <property type="term" value="P:carbohydrate metabolic process"/>
    <property type="evidence" value="ECO:0007669"/>
    <property type="project" value="InterPro"/>
</dbReference>
<dbReference type="InterPro" id="IPR010610">
    <property type="entry name" value="EryCIII-like_C"/>
</dbReference>
<evidence type="ECO:0000256" key="6">
    <source>
        <dbReference type="ARBA" id="ARBA00022679"/>
    </source>
</evidence>
<evidence type="ECO:0000256" key="8">
    <source>
        <dbReference type="ARBA" id="ARBA00022840"/>
    </source>
</evidence>
<evidence type="ECO:0000256" key="7">
    <source>
        <dbReference type="ARBA" id="ARBA00022741"/>
    </source>
</evidence>
<dbReference type="InterPro" id="IPR014746">
    <property type="entry name" value="Gln_synth/guanido_kin_cat_dom"/>
</dbReference>
<dbReference type="Pfam" id="PF00120">
    <property type="entry name" value="Gln-synt_C"/>
    <property type="match status" value="1"/>
</dbReference>
<name>A0AAN6IAM8_9EURO</name>
<dbReference type="GO" id="GO:0005524">
    <property type="term" value="F:ATP binding"/>
    <property type="evidence" value="ECO:0007669"/>
    <property type="project" value="UniProtKB-KW"/>
</dbReference>
<evidence type="ECO:0000256" key="13">
    <source>
        <dbReference type="RuleBase" id="RU004356"/>
    </source>
</evidence>
<feature type="region of interest" description="Disordered" evidence="14">
    <location>
        <begin position="837"/>
        <end position="865"/>
    </location>
</feature>
<comment type="caution">
    <text evidence="17">The sequence shown here is derived from an EMBL/GenBank/DDBJ whole genome shotgun (WGS) entry which is preliminary data.</text>
</comment>
<evidence type="ECO:0000256" key="10">
    <source>
        <dbReference type="ARBA" id="ARBA00049436"/>
    </source>
</evidence>
<dbReference type="EC" id="6.3.1.2" evidence="3 13"/>
<dbReference type="SUPFAM" id="SSF54368">
    <property type="entry name" value="Glutamine synthetase, N-terminal domain"/>
    <property type="match status" value="1"/>
</dbReference>
<dbReference type="GO" id="GO:0016906">
    <property type="term" value="F:sterol 3-beta-glucosyltransferase activity"/>
    <property type="evidence" value="ECO:0007669"/>
    <property type="project" value="UniProtKB-ARBA"/>
</dbReference>
<keyword evidence="8 13" id="KW-0067">ATP-binding</keyword>
<organism evidence="17 18">
    <name type="scientific">Exophiala viscosa</name>
    <dbReference type="NCBI Taxonomy" id="2486360"/>
    <lineage>
        <taxon>Eukaryota</taxon>
        <taxon>Fungi</taxon>
        <taxon>Dikarya</taxon>
        <taxon>Ascomycota</taxon>
        <taxon>Pezizomycotina</taxon>
        <taxon>Eurotiomycetes</taxon>
        <taxon>Chaetothyriomycetidae</taxon>
        <taxon>Chaetothyriales</taxon>
        <taxon>Herpotrichiellaceae</taxon>
        <taxon>Exophiala</taxon>
    </lineage>
</organism>
<dbReference type="InterPro" id="IPR008147">
    <property type="entry name" value="Gln_synt_N"/>
</dbReference>
<evidence type="ECO:0000256" key="1">
    <source>
        <dbReference type="ARBA" id="ARBA00009897"/>
    </source>
</evidence>
<keyword evidence="6" id="KW-0808">Transferase</keyword>
<feature type="domain" description="GS beta-grasp" evidence="15">
    <location>
        <begin position="1141"/>
        <end position="1235"/>
    </location>
</feature>
<dbReference type="InterPro" id="IPR027302">
    <property type="entry name" value="Gln_synth_N_conserv_site"/>
</dbReference>
<dbReference type="GO" id="GO:0006542">
    <property type="term" value="P:glutamine biosynthetic process"/>
    <property type="evidence" value="ECO:0007669"/>
    <property type="project" value="InterPro"/>
</dbReference>
<dbReference type="PANTHER" id="PTHR48050:SF5">
    <property type="entry name" value="UDP-GLUCOSE,STEROL TRANSFERASE"/>
    <property type="match status" value="1"/>
</dbReference>
<keyword evidence="5 13" id="KW-0436">Ligase</keyword>
<evidence type="ECO:0000313" key="18">
    <source>
        <dbReference type="Proteomes" id="UP001203852"/>
    </source>
</evidence>
<evidence type="ECO:0000256" key="9">
    <source>
        <dbReference type="ARBA" id="ARBA00023098"/>
    </source>
</evidence>
<reference evidence="17" key="1">
    <citation type="journal article" date="2022" name="bioRxiv">
        <title>Deciphering the potential niche of two novel black yeast fungi from a biological soil crust based on their genomes, phenotypes, and melanin regulation.</title>
        <authorList>
            <consortium name="DOE Joint Genome Institute"/>
            <person name="Carr E.C."/>
            <person name="Barton Q."/>
            <person name="Grambo S."/>
            <person name="Sullivan M."/>
            <person name="Renfro C.M."/>
            <person name="Kuo A."/>
            <person name="Pangilinan J."/>
            <person name="Lipzen A."/>
            <person name="Keymanesh K."/>
            <person name="Savage E."/>
            <person name="Barry K."/>
            <person name="Grigoriev I.V."/>
            <person name="Riekhof W.R."/>
            <person name="Harris S.S."/>
        </authorList>
    </citation>
    <scope>NUCLEOTIDE SEQUENCE</scope>
    <source>
        <strain evidence="17">JF 03-4F</strain>
    </source>
</reference>